<dbReference type="RefSeq" id="WP_182808664.1">
    <property type="nucleotide sequence ID" value="NZ_JACJFM010000010.1"/>
</dbReference>
<name>A0A839IQV4_9GAMM</name>
<keyword evidence="1" id="KW-0812">Transmembrane</keyword>
<keyword evidence="1" id="KW-0472">Membrane</keyword>
<dbReference type="InterPro" id="IPR021344">
    <property type="entry name" value="DUF2970"/>
</dbReference>
<sequence length="62" mass="7013">MKSFLSIVRSVLAAFLGVQSEKNRQQDFKSGSAWPFIVTGIMLTVLFVILLILLVRWLTQTT</sequence>
<keyword evidence="3" id="KW-1185">Reference proteome</keyword>
<feature type="transmembrane region" description="Helical" evidence="1">
    <location>
        <begin position="36"/>
        <end position="58"/>
    </location>
</feature>
<evidence type="ECO:0000313" key="3">
    <source>
        <dbReference type="Proteomes" id="UP000565262"/>
    </source>
</evidence>
<reference evidence="2 3" key="1">
    <citation type="submission" date="2020-08" db="EMBL/GenBank/DDBJ databases">
        <title>Oceanospirillum sp. nov. isolated from marine sediment.</title>
        <authorList>
            <person name="Ji X."/>
        </authorList>
    </citation>
    <scope>NUCLEOTIDE SEQUENCE [LARGE SCALE GENOMIC DNA]</scope>
    <source>
        <strain evidence="2 3">D5</strain>
    </source>
</reference>
<gene>
    <name evidence="2" type="ORF">H4O21_09680</name>
</gene>
<accession>A0A839IQV4</accession>
<keyword evidence="1" id="KW-1133">Transmembrane helix</keyword>
<organism evidence="2 3">
    <name type="scientific">Oceanospirillum sediminis</name>
    <dbReference type="NCBI Taxonomy" id="2760088"/>
    <lineage>
        <taxon>Bacteria</taxon>
        <taxon>Pseudomonadati</taxon>
        <taxon>Pseudomonadota</taxon>
        <taxon>Gammaproteobacteria</taxon>
        <taxon>Oceanospirillales</taxon>
        <taxon>Oceanospirillaceae</taxon>
        <taxon>Oceanospirillum</taxon>
    </lineage>
</organism>
<dbReference type="EMBL" id="JACJFM010000010">
    <property type="protein sequence ID" value="MBB1486879.1"/>
    <property type="molecule type" value="Genomic_DNA"/>
</dbReference>
<comment type="caution">
    <text evidence="2">The sequence shown here is derived from an EMBL/GenBank/DDBJ whole genome shotgun (WGS) entry which is preliminary data.</text>
</comment>
<proteinExistence type="predicted"/>
<dbReference type="Pfam" id="PF11174">
    <property type="entry name" value="DUF2970"/>
    <property type="match status" value="1"/>
</dbReference>
<evidence type="ECO:0000256" key="1">
    <source>
        <dbReference type="SAM" id="Phobius"/>
    </source>
</evidence>
<evidence type="ECO:0000313" key="2">
    <source>
        <dbReference type="EMBL" id="MBB1486879.1"/>
    </source>
</evidence>
<protein>
    <submittedName>
        <fullName evidence="2">DUF2970 domain-containing protein</fullName>
    </submittedName>
</protein>
<dbReference type="Proteomes" id="UP000565262">
    <property type="component" value="Unassembled WGS sequence"/>
</dbReference>
<dbReference type="AlphaFoldDB" id="A0A839IQV4"/>